<comment type="caution">
    <text evidence="4">The sequence shown here is derived from an EMBL/GenBank/DDBJ whole genome shotgun (WGS) entry which is preliminary data.</text>
</comment>
<evidence type="ECO:0000313" key="5">
    <source>
        <dbReference type="Proteomes" id="UP000322699"/>
    </source>
</evidence>
<keyword evidence="2" id="KW-0732">Signal</keyword>
<sequence length="429" mass="46348" precursor="true">MNLLRFGLAFAFCVGFAGVSFSQDTEKPEPAVQAAATPESDQPDSDVSKSESSDDVPAVLNPENDTSYWLLGEFIGEVKESGDDPERKGMRMGLQLRPVGSTDFDAQMFEGGLPGEGESFADEPTQDPIGSPRDPMRLVGRRSGKLLVLSGGPFAIFVDAAGCTLIDPAGKTLGRLDRVSRASASLGAKPPAGAITLFGDDGDTSMLVDATVASDGTLKQGFAIKPMVQDFDLHAEFRTPYMPNKDDQQRGNSGIYIHGRYEMQILDSFAQSPAFNHLGAIYKAKAPDINMALPPLSWQTYDVRFTAARYNADGSKYIDARVTSWVNGVMVQNDVALAGPTGHGKDEQPLLLPIQLQDHNDEVRFRNLWIIDRGLVEADFPVEGNAKQPPLLMPSDEKESDQVDTADTLPLSTPIVSQDSQELPAPVVN</sequence>
<dbReference type="Pfam" id="PF06439">
    <property type="entry name" value="3keto-disac_hyd"/>
    <property type="match status" value="1"/>
</dbReference>
<dbReference type="OrthoDB" id="176168at2"/>
<protein>
    <recommendedName>
        <fullName evidence="3">3-keto-alpha-glucoside-1,2-lyase/3-keto-2-hydroxy-glucal hydratase domain-containing protein</fullName>
    </recommendedName>
</protein>
<feature type="domain" description="3-keto-alpha-glucoside-1,2-lyase/3-keto-2-hydroxy-glucal hydratase" evidence="3">
    <location>
        <begin position="214"/>
        <end position="370"/>
    </location>
</feature>
<gene>
    <name evidence="4" type="ORF">LF1_02540</name>
</gene>
<feature type="region of interest" description="Disordered" evidence="1">
    <location>
        <begin position="384"/>
        <end position="429"/>
    </location>
</feature>
<name>A0A5B1CEJ7_9BACT</name>
<reference evidence="4 5" key="1">
    <citation type="submission" date="2019-08" db="EMBL/GenBank/DDBJ databases">
        <title>Deep-cultivation of Planctomycetes and their phenomic and genomic characterization uncovers novel biology.</title>
        <authorList>
            <person name="Wiegand S."/>
            <person name="Jogler M."/>
            <person name="Boedeker C."/>
            <person name="Pinto D."/>
            <person name="Vollmers J."/>
            <person name="Rivas-Marin E."/>
            <person name="Kohn T."/>
            <person name="Peeters S.H."/>
            <person name="Heuer A."/>
            <person name="Rast P."/>
            <person name="Oberbeckmann S."/>
            <person name="Bunk B."/>
            <person name="Jeske O."/>
            <person name="Meyerdierks A."/>
            <person name="Storesund J.E."/>
            <person name="Kallscheuer N."/>
            <person name="Luecker S."/>
            <person name="Lage O.M."/>
            <person name="Pohl T."/>
            <person name="Merkel B.J."/>
            <person name="Hornburger P."/>
            <person name="Mueller R.-W."/>
            <person name="Bruemmer F."/>
            <person name="Labrenz M."/>
            <person name="Spormann A.M."/>
            <person name="Op Den Camp H."/>
            <person name="Overmann J."/>
            <person name="Amann R."/>
            <person name="Jetten M.S.M."/>
            <person name="Mascher T."/>
            <person name="Medema M.H."/>
            <person name="Devos D.P."/>
            <person name="Kaster A.-K."/>
            <person name="Ovreas L."/>
            <person name="Rohde M."/>
            <person name="Galperin M.Y."/>
            <person name="Jogler C."/>
        </authorList>
    </citation>
    <scope>NUCLEOTIDE SEQUENCE [LARGE SCALE GENOMIC DNA]</scope>
    <source>
        <strain evidence="4 5">LF1</strain>
    </source>
</reference>
<dbReference type="RefSeq" id="WP_068266821.1">
    <property type="nucleotide sequence ID" value="NZ_LWSK01000132.1"/>
</dbReference>
<dbReference type="EMBL" id="VRLW01000001">
    <property type="protein sequence ID" value="KAA1257764.1"/>
    <property type="molecule type" value="Genomic_DNA"/>
</dbReference>
<feature type="chain" id="PRO_5022703257" description="3-keto-alpha-glucoside-1,2-lyase/3-keto-2-hydroxy-glucal hydratase domain-containing protein" evidence="2">
    <location>
        <begin position="23"/>
        <end position="429"/>
    </location>
</feature>
<evidence type="ECO:0000256" key="1">
    <source>
        <dbReference type="SAM" id="MobiDB-lite"/>
    </source>
</evidence>
<feature type="region of interest" description="Disordered" evidence="1">
    <location>
        <begin position="24"/>
        <end position="62"/>
    </location>
</feature>
<proteinExistence type="predicted"/>
<evidence type="ECO:0000313" key="4">
    <source>
        <dbReference type="EMBL" id="KAA1257764.1"/>
    </source>
</evidence>
<evidence type="ECO:0000259" key="3">
    <source>
        <dbReference type="Pfam" id="PF06439"/>
    </source>
</evidence>
<dbReference type="AlphaFoldDB" id="A0A5B1CEJ7"/>
<evidence type="ECO:0000256" key="2">
    <source>
        <dbReference type="SAM" id="SignalP"/>
    </source>
</evidence>
<feature type="region of interest" description="Disordered" evidence="1">
    <location>
        <begin position="116"/>
        <end position="136"/>
    </location>
</feature>
<accession>A0A5B1CEJ7</accession>
<feature type="signal peptide" evidence="2">
    <location>
        <begin position="1"/>
        <end position="22"/>
    </location>
</feature>
<dbReference type="InterPro" id="IPR010496">
    <property type="entry name" value="AL/BT2_dom"/>
</dbReference>
<dbReference type="GO" id="GO:0016787">
    <property type="term" value="F:hydrolase activity"/>
    <property type="evidence" value="ECO:0007669"/>
    <property type="project" value="InterPro"/>
</dbReference>
<organism evidence="4 5">
    <name type="scientific">Rubripirellula obstinata</name>
    <dbReference type="NCBI Taxonomy" id="406547"/>
    <lineage>
        <taxon>Bacteria</taxon>
        <taxon>Pseudomonadati</taxon>
        <taxon>Planctomycetota</taxon>
        <taxon>Planctomycetia</taxon>
        <taxon>Pirellulales</taxon>
        <taxon>Pirellulaceae</taxon>
        <taxon>Rubripirellula</taxon>
    </lineage>
</organism>
<dbReference type="PANTHER" id="PTHR33546">
    <property type="entry name" value="LARGE, MULTIFUNCTIONAL SECRETED PROTEIN-RELATED"/>
    <property type="match status" value="1"/>
</dbReference>
<dbReference type="Gene3D" id="2.60.120.560">
    <property type="entry name" value="Exo-inulinase, domain 1"/>
    <property type="match status" value="1"/>
</dbReference>
<keyword evidence="5" id="KW-1185">Reference proteome</keyword>
<feature type="compositionally biased region" description="Polar residues" evidence="1">
    <location>
        <begin position="410"/>
        <end position="421"/>
    </location>
</feature>
<dbReference type="PANTHER" id="PTHR33546:SF1">
    <property type="entry name" value="LARGE, MULTIFUNCTIONAL SECRETED PROTEIN"/>
    <property type="match status" value="1"/>
</dbReference>
<dbReference type="Proteomes" id="UP000322699">
    <property type="component" value="Unassembled WGS sequence"/>
</dbReference>